<keyword evidence="10" id="KW-0479">Metal-binding</keyword>
<evidence type="ECO:0000256" key="3">
    <source>
        <dbReference type="ARBA" id="ARBA00022692"/>
    </source>
</evidence>
<keyword evidence="4 10" id="KW-1133">Transmembrane helix</keyword>
<dbReference type="Proteomes" id="UP001604335">
    <property type="component" value="Unassembled WGS sequence"/>
</dbReference>
<keyword evidence="10" id="KW-0915">Sodium</keyword>
<keyword evidence="12" id="KW-1185">Reference proteome</keyword>
<comment type="similarity">
    <text evidence="7 10">Belongs to the fluoride channel Fluc/FEX (TC 1.A.43) family.</text>
</comment>
<evidence type="ECO:0000256" key="1">
    <source>
        <dbReference type="ARBA" id="ARBA00004651"/>
    </source>
</evidence>
<organism evidence="11 12">
    <name type="scientific">Limnothrix redekei LRLZ20PSL1</name>
    <dbReference type="NCBI Taxonomy" id="3112953"/>
    <lineage>
        <taxon>Bacteria</taxon>
        <taxon>Bacillati</taxon>
        <taxon>Cyanobacteriota</taxon>
        <taxon>Cyanophyceae</taxon>
        <taxon>Pseudanabaenales</taxon>
        <taxon>Pseudanabaenaceae</taxon>
        <taxon>Limnothrix</taxon>
    </lineage>
</organism>
<comment type="catalytic activity">
    <reaction evidence="8">
        <text>fluoride(in) = fluoride(out)</text>
        <dbReference type="Rhea" id="RHEA:76159"/>
        <dbReference type="ChEBI" id="CHEBI:17051"/>
    </reaction>
    <physiologicalReaction direction="left-to-right" evidence="8">
        <dbReference type="Rhea" id="RHEA:76160"/>
    </physiologicalReaction>
</comment>
<dbReference type="HAMAP" id="MF_00454">
    <property type="entry name" value="FluC"/>
    <property type="match status" value="1"/>
</dbReference>
<keyword evidence="6 10" id="KW-0407">Ion channel</keyword>
<evidence type="ECO:0000256" key="6">
    <source>
        <dbReference type="ARBA" id="ARBA00023303"/>
    </source>
</evidence>
<dbReference type="Pfam" id="PF02537">
    <property type="entry name" value="CRCB"/>
    <property type="match status" value="1"/>
</dbReference>
<gene>
    <name evidence="10 11" type="primary">crcB</name>
    <name evidence="10" type="synonym">fluC</name>
    <name evidence="11" type="ORF">VPK24_07725</name>
</gene>
<keyword evidence="3 10" id="KW-0812">Transmembrane</keyword>
<feature type="transmembrane region" description="Helical" evidence="10">
    <location>
        <begin position="84"/>
        <end position="102"/>
    </location>
</feature>
<keyword evidence="10" id="KW-0813">Transport</keyword>
<feature type="binding site" evidence="10">
    <location>
        <position position="95"/>
    </location>
    <ligand>
        <name>Na(+)</name>
        <dbReference type="ChEBI" id="CHEBI:29101"/>
        <note>structural</note>
    </ligand>
</feature>
<dbReference type="PANTHER" id="PTHR28259:SF1">
    <property type="entry name" value="FLUORIDE EXPORT PROTEIN 1-RELATED"/>
    <property type="match status" value="1"/>
</dbReference>
<evidence type="ECO:0000256" key="10">
    <source>
        <dbReference type="HAMAP-Rule" id="MF_00454"/>
    </source>
</evidence>
<comment type="activity regulation">
    <text evidence="10">Na(+) is not transported, but it plays an essential structural role and its presence is essential for fluoride channel function.</text>
</comment>
<dbReference type="InterPro" id="IPR003691">
    <property type="entry name" value="FluC"/>
</dbReference>
<comment type="caution">
    <text evidence="11">The sequence shown here is derived from an EMBL/GenBank/DDBJ whole genome shotgun (WGS) entry which is preliminary data.</text>
</comment>
<evidence type="ECO:0000256" key="7">
    <source>
        <dbReference type="ARBA" id="ARBA00035120"/>
    </source>
</evidence>
<dbReference type="NCBIfam" id="TIGR00494">
    <property type="entry name" value="crcB"/>
    <property type="match status" value="1"/>
</dbReference>
<name>A0ABW7C8P4_9CYAN</name>
<evidence type="ECO:0000313" key="11">
    <source>
        <dbReference type="EMBL" id="MFG3817522.1"/>
    </source>
</evidence>
<feature type="transmembrane region" description="Helical" evidence="10">
    <location>
        <begin position="20"/>
        <end position="38"/>
    </location>
</feature>
<feature type="binding site" evidence="10">
    <location>
        <position position="92"/>
    </location>
    <ligand>
        <name>Na(+)</name>
        <dbReference type="ChEBI" id="CHEBI:29101"/>
        <note>structural</note>
    </ligand>
</feature>
<keyword evidence="5 10" id="KW-0472">Membrane</keyword>
<evidence type="ECO:0000256" key="2">
    <source>
        <dbReference type="ARBA" id="ARBA00022475"/>
    </source>
</evidence>
<dbReference type="PANTHER" id="PTHR28259">
    <property type="entry name" value="FLUORIDE EXPORT PROTEIN 1-RELATED"/>
    <property type="match status" value="1"/>
</dbReference>
<keyword evidence="10" id="KW-0406">Ion transport</keyword>
<evidence type="ECO:0000256" key="9">
    <source>
        <dbReference type="ARBA" id="ARBA00049940"/>
    </source>
</evidence>
<accession>A0ABW7C8P4</accession>
<evidence type="ECO:0000256" key="5">
    <source>
        <dbReference type="ARBA" id="ARBA00023136"/>
    </source>
</evidence>
<feature type="transmembrane region" description="Helical" evidence="10">
    <location>
        <begin position="114"/>
        <end position="138"/>
    </location>
</feature>
<sequence length="142" mass="15842">MKYLWHQWLAAASERPDLRAPIAVVLGAIPGALGRYYLSLLCARLWGMSWPIGTFLVNLSGAVLMGLFVGWMTDRSPLYPELRLLFAVGFLGSYTTFSSYILDASNLARSGAWAMSLAYGFGSFALGWLGLELGRWLIDRWR</sequence>
<comment type="subcellular location">
    <subcellularLocation>
        <location evidence="1 10">Cell membrane</location>
        <topology evidence="1 10">Multi-pass membrane protein</topology>
    </subcellularLocation>
</comment>
<reference evidence="12" key="1">
    <citation type="journal article" date="2024" name="Algal Res.">
        <title>Biochemical, toxicological and genomic investigation of a high-biomass producing Limnothrix strain isolated from Italian shallow drinking water reservoir.</title>
        <authorList>
            <person name="Simonazzi M."/>
            <person name="Shishido T.K."/>
            <person name="Delbaje E."/>
            <person name="Wahlsten M."/>
            <person name="Fewer D.P."/>
            <person name="Sivonen K."/>
            <person name="Pezzolesi L."/>
            <person name="Pistocchi R."/>
        </authorList>
    </citation>
    <scope>NUCLEOTIDE SEQUENCE [LARGE SCALE GENOMIC DNA]</scope>
    <source>
        <strain evidence="12">LRLZ20PSL1</strain>
    </source>
</reference>
<evidence type="ECO:0000313" key="12">
    <source>
        <dbReference type="Proteomes" id="UP001604335"/>
    </source>
</evidence>
<evidence type="ECO:0000256" key="8">
    <source>
        <dbReference type="ARBA" id="ARBA00035585"/>
    </source>
</evidence>
<evidence type="ECO:0000256" key="4">
    <source>
        <dbReference type="ARBA" id="ARBA00022989"/>
    </source>
</evidence>
<comment type="function">
    <text evidence="9 10">Fluoride-specific ion channel. Important for reducing fluoride concentration in the cell, thus reducing its toxicity.</text>
</comment>
<keyword evidence="2 10" id="KW-1003">Cell membrane</keyword>
<dbReference type="EMBL" id="JAZAQF010000044">
    <property type="protein sequence ID" value="MFG3817522.1"/>
    <property type="molecule type" value="Genomic_DNA"/>
</dbReference>
<proteinExistence type="inferred from homology"/>
<feature type="transmembrane region" description="Helical" evidence="10">
    <location>
        <begin position="50"/>
        <end position="72"/>
    </location>
</feature>
<protein>
    <recommendedName>
        <fullName evidence="10">Fluoride-specific ion channel FluC</fullName>
    </recommendedName>
</protein>
<dbReference type="RefSeq" id="WP_393011901.1">
    <property type="nucleotide sequence ID" value="NZ_JAZAQF010000044.1"/>
</dbReference>